<comment type="caution">
    <text evidence="2">The sequence shown here is derived from an EMBL/GenBank/DDBJ whole genome shotgun (WGS) entry which is preliminary data.</text>
</comment>
<dbReference type="RefSeq" id="WP_131852674.1">
    <property type="nucleotide sequence ID" value="NZ_SKFH01000024.1"/>
</dbReference>
<dbReference type="EMBL" id="SKFH01000024">
    <property type="protein sequence ID" value="TCZ68855.1"/>
    <property type="molecule type" value="Genomic_DNA"/>
</dbReference>
<reference evidence="2 3" key="1">
    <citation type="submission" date="2019-03" db="EMBL/GenBank/DDBJ databases">
        <authorList>
            <person name="Kim M.K.M."/>
        </authorList>
    </citation>
    <scope>NUCLEOTIDE SEQUENCE [LARGE SCALE GENOMIC DNA]</scope>
    <source>
        <strain evidence="2 3">17J68-15</strain>
    </source>
</reference>
<accession>A0A4R4DWZ7</accession>
<protein>
    <recommendedName>
        <fullName evidence="4">Lipocalin-like domain-containing protein</fullName>
    </recommendedName>
</protein>
<evidence type="ECO:0008006" key="4">
    <source>
        <dbReference type="Google" id="ProtNLM"/>
    </source>
</evidence>
<keyword evidence="3" id="KW-1185">Reference proteome</keyword>
<gene>
    <name evidence="2" type="ORF">E0486_13330</name>
</gene>
<dbReference type="AlphaFoldDB" id="A0A4R4DWZ7"/>
<dbReference type="Proteomes" id="UP000295164">
    <property type="component" value="Unassembled WGS sequence"/>
</dbReference>
<evidence type="ECO:0000313" key="2">
    <source>
        <dbReference type="EMBL" id="TCZ68855.1"/>
    </source>
</evidence>
<name>A0A4R4DWZ7_9BACT</name>
<organism evidence="2 3">
    <name type="scientific">Flaviaesturariibacter aridisoli</name>
    <dbReference type="NCBI Taxonomy" id="2545761"/>
    <lineage>
        <taxon>Bacteria</taxon>
        <taxon>Pseudomonadati</taxon>
        <taxon>Bacteroidota</taxon>
        <taxon>Chitinophagia</taxon>
        <taxon>Chitinophagales</taxon>
        <taxon>Chitinophagaceae</taxon>
        <taxon>Flaviaestuariibacter</taxon>
    </lineage>
</organism>
<evidence type="ECO:0000256" key="1">
    <source>
        <dbReference type="SAM" id="SignalP"/>
    </source>
</evidence>
<proteinExistence type="predicted"/>
<evidence type="ECO:0000313" key="3">
    <source>
        <dbReference type="Proteomes" id="UP000295164"/>
    </source>
</evidence>
<feature type="signal peptide" evidence="1">
    <location>
        <begin position="1"/>
        <end position="21"/>
    </location>
</feature>
<feature type="chain" id="PRO_5020921333" description="Lipocalin-like domain-containing protein" evidence="1">
    <location>
        <begin position="22"/>
        <end position="122"/>
    </location>
</feature>
<sequence length="122" mass="13680">MTRIAFFLLLLCAACNTTPGADPVSGAWTSYFENNSALPPDYRDTLRFFGKDSFSIRIYTGGKLQQDTRGTYRYDAKKRTLSTVSPRGPINFSVLVLQADTLRMRDATGTEAVFLRADKPRK</sequence>
<keyword evidence="1" id="KW-0732">Signal</keyword>